<dbReference type="InterPro" id="IPR007278">
    <property type="entry name" value="DUF397"/>
</dbReference>
<reference evidence="3" key="1">
    <citation type="journal article" date="2019" name="Int. J. Syst. Evol. Microbiol.">
        <title>The Global Catalogue of Microorganisms (GCM) 10K type strain sequencing project: providing services to taxonomists for standard genome sequencing and annotation.</title>
        <authorList>
            <consortium name="The Broad Institute Genomics Platform"/>
            <consortium name="The Broad Institute Genome Sequencing Center for Infectious Disease"/>
            <person name="Wu L."/>
            <person name="Ma J."/>
        </authorList>
    </citation>
    <scope>NUCLEOTIDE SEQUENCE [LARGE SCALE GENOMIC DNA]</scope>
    <source>
        <strain evidence="3">CCM 7526</strain>
    </source>
</reference>
<dbReference type="Pfam" id="PF04149">
    <property type="entry name" value="DUF397"/>
    <property type="match status" value="1"/>
</dbReference>
<keyword evidence="3" id="KW-1185">Reference proteome</keyword>
<protein>
    <submittedName>
        <fullName evidence="2">DUF397 domain-containing protein</fullName>
    </submittedName>
</protein>
<evidence type="ECO:0000313" key="2">
    <source>
        <dbReference type="EMBL" id="MFD1366288.1"/>
    </source>
</evidence>
<comment type="caution">
    <text evidence="2">The sequence shown here is derived from an EMBL/GenBank/DDBJ whole genome shotgun (WGS) entry which is preliminary data.</text>
</comment>
<dbReference type="Proteomes" id="UP001597183">
    <property type="component" value="Unassembled WGS sequence"/>
</dbReference>
<proteinExistence type="predicted"/>
<evidence type="ECO:0000313" key="3">
    <source>
        <dbReference type="Proteomes" id="UP001597183"/>
    </source>
</evidence>
<dbReference type="EMBL" id="JBHTMK010000017">
    <property type="protein sequence ID" value="MFD1366288.1"/>
    <property type="molecule type" value="Genomic_DNA"/>
</dbReference>
<evidence type="ECO:0000259" key="1">
    <source>
        <dbReference type="Pfam" id="PF04149"/>
    </source>
</evidence>
<sequence length="69" mass="7288">MKLLNDGKPFKSSRSGSAGHCVQVQHLNNGTVAVSHSTDPKAGTIQYTAQERSAFLDGAKAGEFDLPTN</sequence>
<dbReference type="RefSeq" id="WP_317795664.1">
    <property type="nucleotide sequence ID" value="NZ_AP028461.1"/>
</dbReference>
<name>A0ABW4A7K9_9ACTN</name>
<gene>
    <name evidence="2" type="ORF">ACFQ5G_13120</name>
</gene>
<organism evidence="2 3">
    <name type="scientific">Actinoplanes sichuanensis</name>
    <dbReference type="NCBI Taxonomy" id="512349"/>
    <lineage>
        <taxon>Bacteria</taxon>
        <taxon>Bacillati</taxon>
        <taxon>Actinomycetota</taxon>
        <taxon>Actinomycetes</taxon>
        <taxon>Micromonosporales</taxon>
        <taxon>Micromonosporaceae</taxon>
        <taxon>Actinoplanes</taxon>
    </lineage>
</organism>
<feature type="domain" description="DUF397" evidence="1">
    <location>
        <begin position="10"/>
        <end position="60"/>
    </location>
</feature>
<accession>A0ABW4A7K9</accession>